<keyword evidence="4" id="KW-1185">Reference proteome</keyword>
<sequence>MFLLIAGTWLRVVEDRTLTHIAAAAALIAFLVSIFLARRKQRQARHGHHPPSANNPQYPVHVWPTMTPGYGHSTDQPYMTAVPMRSSSQAYANQPPPGPPPPEEDPFKPELFSGLPAEAPPSYVEAQAAVAPVQAPEPAYPNGHRSTAHFAADAPAGPSTSAAPAAAAATAATPTTPAPAATTTTPTVPETAAPAATTTTPTVPETAAPAQTAPTEPATASKAPAAESTTPTATQSSSA</sequence>
<feature type="region of interest" description="Disordered" evidence="1">
    <location>
        <begin position="86"/>
        <end position="118"/>
    </location>
</feature>
<organism evidence="3 4">
    <name type="scientific">Malassezia furfur</name>
    <name type="common">Pityriasis versicolor infection agent</name>
    <name type="synonym">Pityrosporum furfur</name>
    <dbReference type="NCBI Taxonomy" id="55194"/>
    <lineage>
        <taxon>Eukaryota</taxon>
        <taxon>Fungi</taxon>
        <taxon>Dikarya</taxon>
        <taxon>Basidiomycota</taxon>
        <taxon>Ustilaginomycotina</taxon>
        <taxon>Malasseziomycetes</taxon>
        <taxon>Malasseziales</taxon>
        <taxon>Malasseziaceae</taxon>
        <taxon>Malassezia</taxon>
    </lineage>
</organism>
<evidence type="ECO:0000256" key="1">
    <source>
        <dbReference type="SAM" id="MobiDB-lite"/>
    </source>
</evidence>
<evidence type="ECO:0000313" key="4">
    <source>
        <dbReference type="Proteomes" id="UP000818624"/>
    </source>
</evidence>
<dbReference type="Proteomes" id="UP000818624">
    <property type="component" value="Chromosome 6"/>
</dbReference>
<keyword evidence="2" id="KW-0812">Transmembrane</keyword>
<accession>A0ABY8EY68</accession>
<keyword evidence="2" id="KW-0472">Membrane</keyword>
<evidence type="ECO:0000313" key="3">
    <source>
        <dbReference type="EMBL" id="WFD49659.1"/>
    </source>
</evidence>
<name>A0ABY8EY68_MALFU</name>
<evidence type="ECO:0000256" key="2">
    <source>
        <dbReference type="SAM" id="Phobius"/>
    </source>
</evidence>
<gene>
    <name evidence="3" type="ORF">GLX27_004343</name>
</gene>
<feature type="region of interest" description="Disordered" evidence="1">
    <location>
        <begin position="136"/>
        <end position="239"/>
    </location>
</feature>
<reference evidence="3 4" key="1">
    <citation type="journal article" date="2020" name="Elife">
        <title>Loss of centromere function drives karyotype evolution in closely related Malassezia species.</title>
        <authorList>
            <person name="Sankaranarayanan S.R."/>
            <person name="Ianiri G."/>
            <person name="Coelho M.A."/>
            <person name="Reza M.H."/>
            <person name="Thimmappa B.C."/>
            <person name="Ganguly P."/>
            <person name="Vadnala R.N."/>
            <person name="Sun S."/>
            <person name="Siddharthan R."/>
            <person name="Tellgren-Roth C."/>
            <person name="Dawson T.L."/>
            <person name="Heitman J."/>
            <person name="Sanyal K."/>
        </authorList>
    </citation>
    <scope>NUCLEOTIDE SEQUENCE [LARGE SCALE GENOMIC DNA]</scope>
    <source>
        <strain evidence="3">CBS14141</strain>
    </source>
</reference>
<feature type="compositionally biased region" description="Low complexity" evidence="1">
    <location>
        <begin position="151"/>
        <end position="239"/>
    </location>
</feature>
<dbReference type="EMBL" id="CP046239">
    <property type="protein sequence ID" value="WFD49659.1"/>
    <property type="molecule type" value="Genomic_DNA"/>
</dbReference>
<protein>
    <submittedName>
        <fullName evidence="3">Uncharacterized protein</fullName>
    </submittedName>
</protein>
<proteinExistence type="predicted"/>
<keyword evidence="2" id="KW-1133">Transmembrane helix</keyword>
<feature type="transmembrane region" description="Helical" evidence="2">
    <location>
        <begin position="20"/>
        <end position="37"/>
    </location>
</feature>